<dbReference type="Proteomes" id="UP000555728">
    <property type="component" value="Unassembled WGS sequence"/>
</dbReference>
<comment type="caution">
    <text evidence="2">The sequence shown here is derived from an EMBL/GenBank/DDBJ whole genome shotgun (WGS) entry which is preliminary data.</text>
</comment>
<evidence type="ECO:0000313" key="2">
    <source>
        <dbReference type="EMBL" id="MBB4284328.1"/>
    </source>
</evidence>
<dbReference type="Pfam" id="PF00188">
    <property type="entry name" value="CAP"/>
    <property type="match status" value="1"/>
</dbReference>
<dbReference type="PANTHER" id="PTHR31157:SF1">
    <property type="entry name" value="SCP DOMAIN-CONTAINING PROTEIN"/>
    <property type="match status" value="1"/>
</dbReference>
<dbReference type="InterPro" id="IPR014044">
    <property type="entry name" value="CAP_dom"/>
</dbReference>
<feature type="domain" description="SCP" evidence="1">
    <location>
        <begin position="13"/>
        <end position="169"/>
    </location>
</feature>
<dbReference type="PANTHER" id="PTHR31157">
    <property type="entry name" value="SCP DOMAIN-CONTAINING PROTEIN"/>
    <property type="match status" value="1"/>
</dbReference>
<dbReference type="RefSeq" id="WP_184430816.1">
    <property type="nucleotide sequence ID" value="NZ_JACIGI010000001.1"/>
</dbReference>
<reference evidence="2 3" key="1">
    <citation type="submission" date="2020-08" db="EMBL/GenBank/DDBJ databases">
        <title>Genome sequencing of Purple Non-Sulfur Bacteria from various extreme environments.</title>
        <authorList>
            <person name="Mayer M."/>
        </authorList>
    </citation>
    <scope>NUCLEOTIDE SEQUENCE [LARGE SCALE GENOMIC DNA]</scope>
    <source>
        <strain evidence="2 3">JA135</strain>
    </source>
</reference>
<keyword evidence="3" id="KW-1185">Reference proteome</keyword>
<dbReference type="Gene3D" id="3.40.33.10">
    <property type="entry name" value="CAP"/>
    <property type="match status" value="1"/>
</dbReference>
<dbReference type="SUPFAM" id="SSF55797">
    <property type="entry name" value="PR-1-like"/>
    <property type="match status" value="1"/>
</dbReference>
<dbReference type="EMBL" id="JACIGI010000001">
    <property type="protein sequence ID" value="MBB4284328.1"/>
    <property type="molecule type" value="Genomic_DNA"/>
</dbReference>
<evidence type="ECO:0000259" key="1">
    <source>
        <dbReference type="Pfam" id="PF00188"/>
    </source>
</evidence>
<organism evidence="2 3">
    <name type="scientific">Roseospira goensis</name>
    <dbReference type="NCBI Taxonomy" id="391922"/>
    <lineage>
        <taxon>Bacteria</taxon>
        <taxon>Pseudomonadati</taxon>
        <taxon>Pseudomonadota</taxon>
        <taxon>Alphaproteobacteria</taxon>
        <taxon>Rhodospirillales</taxon>
        <taxon>Rhodospirillaceae</taxon>
        <taxon>Roseospira</taxon>
    </lineage>
</organism>
<dbReference type="InterPro" id="IPR035940">
    <property type="entry name" value="CAP_sf"/>
</dbReference>
<proteinExistence type="predicted"/>
<accession>A0A7W6RW33</accession>
<gene>
    <name evidence="2" type="ORF">GGD88_000034</name>
</gene>
<name>A0A7W6RW33_9PROT</name>
<protein>
    <submittedName>
        <fullName evidence="2">Uncharacterized protein YkwD</fullName>
    </submittedName>
</protein>
<evidence type="ECO:0000313" key="3">
    <source>
        <dbReference type="Proteomes" id="UP000555728"/>
    </source>
</evidence>
<dbReference type="AlphaFoldDB" id="A0A7W6RW33"/>
<sequence length="456" mass="45814">MGLPTGEEQLLLEYVNRLRTAPAAELDRLLAANNPGVATALDYFGVDMGLLRAQWATLTPSAPLAWSSALGSAADAHSQAMIALDMQGHILPGEDALRTRAEAAGMPAGCGYAENVFAYASDVLEGHAAFAIDWGATATGLQEPAAHRVNLMNPDYAVAGLSVQAEGNAATQVGPLVITQDFATCPTGGTAQAGAPADAAAWILGVAYTDRDGDAFYSVGEGRGGLTVVAEGVAGRFTTATWDSGGYQLRVPDGVYDLRLESATGSVLASATASVAGANVKLDAAVPEGDGGAPGGGGTAATAAEAMAVARLMLGPTGTAAVADAVDAVVVAGGSLRSVAATVLAEPLFQDQFAPAWALDRKIDVITLDHMGLSAGGAAHAEANAWFAWALTAGGMATDQVFVEAVGYLLDDGRRDAAFDAAAAALTEEAATALAGVFTLDGADTATLAALDHALL</sequence>